<dbReference type="Proteomes" id="UP000006454">
    <property type="component" value="Unassembled WGS sequence"/>
</dbReference>
<comment type="caution">
    <text evidence="1">The sequence shown here is derived from an EMBL/GenBank/DDBJ whole genome shotgun (WGS) entry which is preliminary data.</text>
</comment>
<evidence type="ECO:0000313" key="1">
    <source>
        <dbReference type="EMBL" id="EAA24093.1"/>
    </source>
</evidence>
<reference evidence="1 2" key="1">
    <citation type="journal article" date="2003" name="Genome Res.">
        <title>Genome analysis of F. nucleatum sub spp vincentii and its comparison with the genome of F. nucleatum ATCC 25586.</title>
        <authorList>
            <person name="Kapatral V."/>
            <person name="Ivanova N."/>
            <person name="Anderson I."/>
            <person name="Reznik G."/>
            <person name="Bhattacharyya A."/>
            <person name="Gardner W.L."/>
            <person name="Mikhailova N."/>
            <person name="Lapidus A."/>
            <person name="Larsen N."/>
            <person name="D'Souza M."/>
            <person name="Walunas T."/>
            <person name="Haselkorn R."/>
            <person name="Overbeek R."/>
            <person name="Kyrpides N."/>
        </authorList>
    </citation>
    <scope>NUCLEOTIDE SEQUENCE [LARGE SCALE GENOMIC DNA]</scope>
    <source>
        <strain evidence="1 2">ATCC 49256</strain>
    </source>
</reference>
<accession>Q7P5T0</accession>
<evidence type="ECO:0000313" key="2">
    <source>
        <dbReference type="Proteomes" id="UP000006454"/>
    </source>
</evidence>
<dbReference type="EMBL" id="AABF01000056">
    <property type="protein sequence ID" value="EAA24093.1"/>
    <property type="molecule type" value="Genomic_DNA"/>
</dbReference>
<gene>
    <name evidence="1" type="ORF">FNV0878</name>
</gene>
<name>Q7P5T0_FUSVC</name>
<sequence length="90" mass="10432">MKKIELVDNKLNVELKPGDIILLKSLYCGEYKTTKYKYIMESKTSPGMYLIQRIDGDQTLSLHLGVSKNWFVRRSNKTYLMEVADIGKNN</sequence>
<dbReference type="AlphaFoldDB" id="Q7P5T0"/>
<proteinExistence type="predicted"/>
<organism evidence="1 2">
    <name type="scientific">Fusobacterium vincentii ATCC 49256</name>
    <dbReference type="NCBI Taxonomy" id="209882"/>
    <lineage>
        <taxon>Bacteria</taxon>
        <taxon>Fusobacteriati</taxon>
        <taxon>Fusobacteriota</taxon>
        <taxon>Fusobacteriia</taxon>
        <taxon>Fusobacteriales</taxon>
        <taxon>Fusobacteriaceae</taxon>
        <taxon>Fusobacterium</taxon>
    </lineage>
</organism>
<protein>
    <submittedName>
        <fullName evidence="1">Uncharacterized protein</fullName>
    </submittedName>
</protein>